<comment type="cofactor">
    <cofactor evidence="1">
        <name>FAD</name>
        <dbReference type="ChEBI" id="CHEBI:57692"/>
    </cofactor>
</comment>
<dbReference type="Proteomes" id="UP000199647">
    <property type="component" value="Unassembled WGS sequence"/>
</dbReference>
<dbReference type="GO" id="GO:0016705">
    <property type="term" value="F:oxidoreductase activity, acting on paired donors, with incorporation or reduction of molecular oxygen"/>
    <property type="evidence" value="ECO:0007669"/>
    <property type="project" value="InterPro"/>
</dbReference>
<dbReference type="Pfam" id="PF01494">
    <property type="entry name" value="FAD_binding_3"/>
    <property type="match status" value="1"/>
</dbReference>
<sequence length="409" mass="44369">MPPGSLFVRLHKRYASDMSERSEDLFDVAVIGGGATGYSSALVAARHGLRTVLIAPPARFPPGRTAALLGSSVDFLRRLGVWDRMTDDAAAMVGMRIVDGTRRLLRAPEAIFHASEIGLPAFGHNIANEAIVAALAEAAEAEDGLSILPHTADDIRTGSDMVSILAGDRTIRARLVVGADGARSSARRAAGIEMREWSYPQSALVTTFKVGRPHGNVSTEFHTEHGPFTLVPMKGQRMSLIWMDRPDISTMRSELQEDAFNRRAEERAASIVGTMAVDTPRVVYPMKAATVDAYARNRVMLVGEAAHVFPPIGAQGLNLGFRDVAALDKVLRRGSDPGSDEAIAAYHRQRQIDVRTRTAAVDILNRSLLTDFISVQALRGLGLGLASRVPPLRRLLMRQGLAQRPLFRA</sequence>
<keyword evidence="10" id="KW-1185">Reference proteome</keyword>
<keyword evidence="6" id="KW-0560">Oxidoreductase</keyword>
<accession>A0A1H9LA31</accession>
<dbReference type="InterPro" id="IPR051205">
    <property type="entry name" value="UbiH/COQ6_monooxygenase"/>
</dbReference>
<dbReference type="AlphaFoldDB" id="A0A1H9LA31"/>
<dbReference type="UniPathway" id="UPA00232"/>
<feature type="domain" description="FAD-binding" evidence="8">
    <location>
        <begin position="27"/>
        <end position="351"/>
    </location>
</feature>
<dbReference type="STRING" id="1855383.SAMN05216548_11120"/>
<evidence type="ECO:0000313" key="10">
    <source>
        <dbReference type="Proteomes" id="UP000199647"/>
    </source>
</evidence>
<keyword evidence="5" id="KW-0274">FAD</keyword>
<evidence type="ECO:0000256" key="3">
    <source>
        <dbReference type="ARBA" id="ARBA00005349"/>
    </source>
</evidence>
<evidence type="ECO:0000256" key="5">
    <source>
        <dbReference type="ARBA" id="ARBA00022827"/>
    </source>
</evidence>
<dbReference type="GO" id="GO:0071949">
    <property type="term" value="F:FAD binding"/>
    <property type="evidence" value="ECO:0007669"/>
    <property type="project" value="InterPro"/>
</dbReference>
<proteinExistence type="inferred from homology"/>
<dbReference type="InterPro" id="IPR002938">
    <property type="entry name" value="FAD-bd"/>
</dbReference>
<dbReference type="SUPFAM" id="SSF51905">
    <property type="entry name" value="FAD/NAD(P)-binding domain"/>
    <property type="match status" value="1"/>
</dbReference>
<dbReference type="InterPro" id="IPR010971">
    <property type="entry name" value="UbiH/COQ6"/>
</dbReference>
<protein>
    <submittedName>
        <fullName evidence="9">2-octaprenyl-6-methoxyphenol hydroxylase</fullName>
    </submittedName>
</protein>
<dbReference type="NCBIfam" id="TIGR01988">
    <property type="entry name" value="Ubi-OHases"/>
    <property type="match status" value="1"/>
</dbReference>
<dbReference type="GO" id="GO:0004497">
    <property type="term" value="F:monooxygenase activity"/>
    <property type="evidence" value="ECO:0007669"/>
    <property type="project" value="UniProtKB-KW"/>
</dbReference>
<comment type="pathway">
    <text evidence="2">Cofactor biosynthesis; ubiquinone biosynthesis.</text>
</comment>
<dbReference type="PRINTS" id="PR00420">
    <property type="entry name" value="RNGMNOXGNASE"/>
</dbReference>
<dbReference type="PANTHER" id="PTHR43876:SF7">
    <property type="entry name" value="UBIQUINONE BIOSYNTHESIS MONOOXYGENASE COQ6, MITOCHONDRIAL"/>
    <property type="match status" value="1"/>
</dbReference>
<organism evidence="9 10">
    <name type="scientific">Faunimonas pinastri</name>
    <dbReference type="NCBI Taxonomy" id="1855383"/>
    <lineage>
        <taxon>Bacteria</taxon>
        <taxon>Pseudomonadati</taxon>
        <taxon>Pseudomonadota</taxon>
        <taxon>Alphaproteobacteria</taxon>
        <taxon>Hyphomicrobiales</taxon>
        <taxon>Afifellaceae</taxon>
        <taxon>Faunimonas</taxon>
    </lineage>
</organism>
<name>A0A1H9LA31_9HYPH</name>
<keyword evidence="4" id="KW-0285">Flavoprotein</keyword>
<evidence type="ECO:0000256" key="1">
    <source>
        <dbReference type="ARBA" id="ARBA00001974"/>
    </source>
</evidence>
<comment type="similarity">
    <text evidence="3">Belongs to the UbiH/COQ6 family.</text>
</comment>
<evidence type="ECO:0000259" key="8">
    <source>
        <dbReference type="Pfam" id="PF01494"/>
    </source>
</evidence>
<gene>
    <name evidence="9" type="ORF">SAMN05216548_11120</name>
</gene>
<dbReference type="PANTHER" id="PTHR43876">
    <property type="entry name" value="UBIQUINONE BIOSYNTHESIS MONOOXYGENASE COQ6, MITOCHONDRIAL"/>
    <property type="match status" value="1"/>
</dbReference>
<reference evidence="9 10" key="1">
    <citation type="submission" date="2016-10" db="EMBL/GenBank/DDBJ databases">
        <authorList>
            <person name="de Groot N.N."/>
        </authorList>
    </citation>
    <scope>NUCLEOTIDE SEQUENCE [LARGE SCALE GENOMIC DNA]</scope>
    <source>
        <strain evidence="9 10">A52C2</strain>
    </source>
</reference>
<keyword evidence="7" id="KW-0503">Monooxygenase</keyword>
<dbReference type="Gene3D" id="3.50.50.60">
    <property type="entry name" value="FAD/NAD(P)-binding domain"/>
    <property type="match status" value="2"/>
</dbReference>
<dbReference type="InterPro" id="IPR036188">
    <property type="entry name" value="FAD/NAD-bd_sf"/>
</dbReference>
<evidence type="ECO:0000313" key="9">
    <source>
        <dbReference type="EMBL" id="SER08005.1"/>
    </source>
</evidence>
<evidence type="ECO:0000256" key="2">
    <source>
        <dbReference type="ARBA" id="ARBA00004749"/>
    </source>
</evidence>
<evidence type="ECO:0000256" key="7">
    <source>
        <dbReference type="ARBA" id="ARBA00023033"/>
    </source>
</evidence>
<evidence type="ECO:0000256" key="6">
    <source>
        <dbReference type="ARBA" id="ARBA00023002"/>
    </source>
</evidence>
<dbReference type="GO" id="GO:0006744">
    <property type="term" value="P:ubiquinone biosynthetic process"/>
    <property type="evidence" value="ECO:0007669"/>
    <property type="project" value="UniProtKB-UniPathway"/>
</dbReference>
<evidence type="ECO:0000256" key="4">
    <source>
        <dbReference type="ARBA" id="ARBA00022630"/>
    </source>
</evidence>
<dbReference type="EMBL" id="FOFG01000011">
    <property type="protein sequence ID" value="SER08005.1"/>
    <property type="molecule type" value="Genomic_DNA"/>
</dbReference>